<protein>
    <submittedName>
        <fullName evidence="1">Uncharacterized protein</fullName>
    </submittedName>
</protein>
<organism evidence="1 2">
    <name type="scientific">Eretmocerus hayati</name>
    <dbReference type="NCBI Taxonomy" id="131215"/>
    <lineage>
        <taxon>Eukaryota</taxon>
        <taxon>Metazoa</taxon>
        <taxon>Ecdysozoa</taxon>
        <taxon>Arthropoda</taxon>
        <taxon>Hexapoda</taxon>
        <taxon>Insecta</taxon>
        <taxon>Pterygota</taxon>
        <taxon>Neoptera</taxon>
        <taxon>Endopterygota</taxon>
        <taxon>Hymenoptera</taxon>
        <taxon>Apocrita</taxon>
        <taxon>Proctotrupomorpha</taxon>
        <taxon>Chalcidoidea</taxon>
        <taxon>Aphelinidae</taxon>
        <taxon>Aphelininae</taxon>
        <taxon>Eretmocerus</taxon>
    </lineage>
</organism>
<dbReference type="Proteomes" id="UP001239111">
    <property type="component" value="Chromosome 3"/>
</dbReference>
<proteinExistence type="predicted"/>
<evidence type="ECO:0000313" key="2">
    <source>
        <dbReference type="Proteomes" id="UP001239111"/>
    </source>
</evidence>
<sequence length="175" mass="20395">MAEVWATPFKKLALHCNFASYSEFEDLFKEFQYIYQLKYNKKSSKLILNDRRYKNKGYNPAIIYSELELVCNGKKICDGAHQQCPSSIKLYPTEKYSRLRITAVDLTHNHPVEKSNDKLKEQRIKARIVTDKLYDVLMKVPQSGYDLIMANLEKWIQEESDQDDSCNSGRQAAGR</sequence>
<reference evidence="1" key="1">
    <citation type="submission" date="2023-04" db="EMBL/GenBank/DDBJ databases">
        <title>A chromosome-level genome assembly of the parasitoid wasp Eretmocerus hayati.</title>
        <authorList>
            <person name="Zhong Y."/>
            <person name="Liu S."/>
            <person name="Liu Y."/>
        </authorList>
    </citation>
    <scope>NUCLEOTIDE SEQUENCE</scope>
    <source>
        <strain evidence="1">ZJU_SS_LIU_2023</strain>
    </source>
</reference>
<accession>A0ACC2NI76</accession>
<keyword evidence="2" id="KW-1185">Reference proteome</keyword>
<name>A0ACC2NI76_9HYME</name>
<evidence type="ECO:0000313" key="1">
    <source>
        <dbReference type="EMBL" id="KAJ8670883.1"/>
    </source>
</evidence>
<comment type="caution">
    <text evidence="1">The sequence shown here is derived from an EMBL/GenBank/DDBJ whole genome shotgun (WGS) entry which is preliminary data.</text>
</comment>
<gene>
    <name evidence="1" type="ORF">QAD02_002142</name>
</gene>
<dbReference type="EMBL" id="CM056743">
    <property type="protein sequence ID" value="KAJ8670883.1"/>
    <property type="molecule type" value="Genomic_DNA"/>
</dbReference>